<evidence type="ECO:0000313" key="1">
    <source>
        <dbReference type="EMBL" id="GAJ21554.1"/>
    </source>
</evidence>
<sequence>GLNSPFGCRVTGWHFTGLGMWTFGILMGQSGA</sequence>
<proteinExistence type="predicted"/>
<reference evidence="1" key="1">
    <citation type="journal article" date="2014" name="Front. Microbiol.">
        <title>High frequency of phylogenetically diverse reductive dehalogenase-homologous genes in deep subseafloor sedimentary metagenomes.</title>
        <authorList>
            <person name="Kawai M."/>
            <person name="Futagami T."/>
            <person name="Toyoda A."/>
            <person name="Takaki Y."/>
            <person name="Nishi S."/>
            <person name="Hori S."/>
            <person name="Arai W."/>
            <person name="Tsubouchi T."/>
            <person name="Morono Y."/>
            <person name="Uchiyama I."/>
            <person name="Ito T."/>
            <person name="Fujiyama A."/>
            <person name="Inagaki F."/>
            <person name="Takami H."/>
        </authorList>
    </citation>
    <scope>NUCLEOTIDE SEQUENCE</scope>
    <source>
        <strain evidence="1">Expedition CK06-06</strain>
    </source>
</reference>
<name>X1UVR1_9ZZZZ</name>
<comment type="caution">
    <text evidence="1">The sequence shown here is derived from an EMBL/GenBank/DDBJ whole genome shotgun (WGS) entry which is preliminary data.</text>
</comment>
<feature type="non-terminal residue" evidence="1">
    <location>
        <position position="1"/>
    </location>
</feature>
<dbReference type="AlphaFoldDB" id="X1UVR1"/>
<protein>
    <submittedName>
        <fullName evidence="1">Uncharacterized protein</fullName>
    </submittedName>
</protein>
<organism evidence="1">
    <name type="scientific">marine sediment metagenome</name>
    <dbReference type="NCBI Taxonomy" id="412755"/>
    <lineage>
        <taxon>unclassified sequences</taxon>
        <taxon>metagenomes</taxon>
        <taxon>ecological metagenomes</taxon>
    </lineage>
</organism>
<accession>X1UVR1</accession>
<dbReference type="EMBL" id="BARW01035600">
    <property type="protein sequence ID" value="GAJ21554.1"/>
    <property type="molecule type" value="Genomic_DNA"/>
</dbReference>
<gene>
    <name evidence="1" type="ORF">S12H4_55487</name>
</gene>